<dbReference type="SUPFAM" id="SSF56436">
    <property type="entry name" value="C-type lectin-like"/>
    <property type="match status" value="2"/>
</dbReference>
<reference evidence="3" key="2">
    <citation type="submission" date="2015-02" db="UniProtKB">
        <authorList>
            <consortium name="EnsemblMetazoa"/>
        </authorList>
    </citation>
    <scope>IDENTIFICATION</scope>
</reference>
<dbReference type="PhylomeDB" id="T1IMU6"/>
<accession>T1IMU6</accession>
<dbReference type="InterPro" id="IPR050111">
    <property type="entry name" value="C-type_lectin/snaclec_domain"/>
</dbReference>
<dbReference type="CDD" id="cd00037">
    <property type="entry name" value="CLECT"/>
    <property type="match status" value="2"/>
</dbReference>
<feature type="domain" description="C-type lectin" evidence="2">
    <location>
        <begin position="55"/>
        <end position="197"/>
    </location>
</feature>
<keyword evidence="1" id="KW-0472">Membrane</keyword>
<dbReference type="Proteomes" id="UP000014500">
    <property type="component" value="Unassembled WGS sequence"/>
</dbReference>
<keyword evidence="4" id="KW-1185">Reference proteome</keyword>
<evidence type="ECO:0000259" key="2">
    <source>
        <dbReference type="PROSITE" id="PS50041"/>
    </source>
</evidence>
<evidence type="ECO:0000256" key="1">
    <source>
        <dbReference type="SAM" id="Phobius"/>
    </source>
</evidence>
<dbReference type="InterPro" id="IPR001304">
    <property type="entry name" value="C-type_lectin-like"/>
</dbReference>
<organism evidence="3 4">
    <name type="scientific">Strigamia maritima</name>
    <name type="common">European centipede</name>
    <name type="synonym">Geophilus maritimus</name>
    <dbReference type="NCBI Taxonomy" id="126957"/>
    <lineage>
        <taxon>Eukaryota</taxon>
        <taxon>Metazoa</taxon>
        <taxon>Ecdysozoa</taxon>
        <taxon>Arthropoda</taxon>
        <taxon>Myriapoda</taxon>
        <taxon>Chilopoda</taxon>
        <taxon>Pleurostigmophora</taxon>
        <taxon>Geophilomorpha</taxon>
        <taxon>Linotaeniidae</taxon>
        <taxon>Strigamia</taxon>
    </lineage>
</organism>
<dbReference type="Pfam" id="PF00059">
    <property type="entry name" value="Lectin_C"/>
    <property type="match status" value="2"/>
</dbReference>
<dbReference type="AlphaFoldDB" id="T1IMU6"/>
<evidence type="ECO:0000313" key="3">
    <source>
        <dbReference type="EnsemblMetazoa" id="SMAR002311-PA"/>
    </source>
</evidence>
<keyword evidence="1" id="KW-0812">Transmembrane</keyword>
<dbReference type="SMART" id="SM00034">
    <property type="entry name" value="CLECT"/>
    <property type="match status" value="2"/>
</dbReference>
<evidence type="ECO:0000313" key="4">
    <source>
        <dbReference type="Proteomes" id="UP000014500"/>
    </source>
</evidence>
<feature type="transmembrane region" description="Helical" evidence="1">
    <location>
        <begin position="20"/>
        <end position="37"/>
    </location>
</feature>
<dbReference type="HOGENOM" id="CLU_066956_0_0_1"/>
<name>T1IMU6_STRMM</name>
<dbReference type="PROSITE" id="PS50041">
    <property type="entry name" value="C_TYPE_LECTIN_2"/>
    <property type="match status" value="2"/>
</dbReference>
<feature type="domain" description="C-type lectin" evidence="2">
    <location>
        <begin position="228"/>
        <end position="341"/>
    </location>
</feature>
<proteinExistence type="predicted"/>
<dbReference type="Gene3D" id="3.10.100.10">
    <property type="entry name" value="Mannose-Binding Protein A, subunit A"/>
    <property type="match status" value="2"/>
</dbReference>
<reference evidence="4" key="1">
    <citation type="submission" date="2011-05" db="EMBL/GenBank/DDBJ databases">
        <authorList>
            <person name="Richards S.R."/>
            <person name="Qu J."/>
            <person name="Jiang H."/>
            <person name="Jhangiani S.N."/>
            <person name="Agravi P."/>
            <person name="Goodspeed R."/>
            <person name="Gross S."/>
            <person name="Mandapat C."/>
            <person name="Jackson L."/>
            <person name="Mathew T."/>
            <person name="Pu L."/>
            <person name="Thornton R."/>
            <person name="Saada N."/>
            <person name="Wilczek-Boney K.B."/>
            <person name="Lee S."/>
            <person name="Kovar C."/>
            <person name="Wu Y."/>
            <person name="Scherer S.E."/>
            <person name="Worley K.C."/>
            <person name="Muzny D.M."/>
            <person name="Gibbs R."/>
        </authorList>
    </citation>
    <scope>NUCLEOTIDE SEQUENCE</scope>
    <source>
        <strain evidence="4">Brora</strain>
    </source>
</reference>
<dbReference type="EMBL" id="JH431094">
    <property type="status" value="NOT_ANNOTATED_CDS"/>
    <property type="molecule type" value="Genomic_DNA"/>
</dbReference>
<dbReference type="PANTHER" id="PTHR22803">
    <property type="entry name" value="MANNOSE, PHOSPHOLIPASE, LECTIN RECEPTOR RELATED"/>
    <property type="match status" value="1"/>
</dbReference>
<dbReference type="InterPro" id="IPR016187">
    <property type="entry name" value="CTDL_fold"/>
</dbReference>
<dbReference type="STRING" id="126957.T1IMU6"/>
<dbReference type="EnsemblMetazoa" id="SMAR002311-RA">
    <property type="protein sequence ID" value="SMAR002311-PA"/>
    <property type="gene ID" value="SMAR002311"/>
</dbReference>
<dbReference type="InterPro" id="IPR016186">
    <property type="entry name" value="C-type_lectin-like/link_sf"/>
</dbReference>
<keyword evidence="1" id="KW-1133">Transmembrane helix</keyword>
<sequence length="355" mass="41559">MYIQAINISAHRLSFYIEHYFRMLCTIISIIVFYPFVRTHDWKHIPLIKHEEVEFNGRKIEFIQANAATYQSSWYEAQAICNSRNMDLVTIDSAEKNALFTNKMKKCDCYKLWLGLKNELPESLNELEVTGRKATNFYWFANNQITKLEGKYTNWCPGHPKPAGKTSFVYFGYNFLDVRDMCGAIVMGESCWKVVDCITETGSGWACEERLPRKIKYKYPKSMDTYEFKGAKYTFHDDVDVTWKEADQRCNSNSQKLVCIENNEEFDFIKTQVKKTGINYWIGLTATEDTTTKLIEWSWIPKRHRNYFSNWCAPDGLQLGAFHHCAFIRADEQCWQAWECDTNYGAANGFICKNM</sequence>
<protein>
    <recommendedName>
        <fullName evidence="2">C-type lectin domain-containing protein</fullName>
    </recommendedName>
</protein>